<dbReference type="Proteomes" id="UP000886891">
    <property type="component" value="Unassembled WGS sequence"/>
</dbReference>
<evidence type="ECO:0000256" key="3">
    <source>
        <dbReference type="ARBA" id="ARBA00010763"/>
    </source>
</evidence>
<reference evidence="11" key="1">
    <citation type="submission" date="2020-10" db="EMBL/GenBank/DDBJ databases">
        <authorList>
            <person name="Gilroy R."/>
        </authorList>
    </citation>
    <scope>NUCLEOTIDE SEQUENCE</scope>
    <source>
        <strain evidence="11">23406</strain>
    </source>
</reference>
<dbReference type="EMBL" id="DVOH01000034">
    <property type="protein sequence ID" value="HIV00356.1"/>
    <property type="molecule type" value="Genomic_DNA"/>
</dbReference>
<keyword evidence="9" id="KW-0808">Transferase</keyword>
<sequence length="400" mass="41952">MIRVLPYSVALDKLTDALRPLLQSEVVPTERAAGKIVASDVISPATVPDFDRSVVDGYAVYSADVAASSQSIPSVLRLAHTVGMGEEAAFRLRRGTCCYVPTGAMLPAGADAVVMIEDVERTGDEVFVSRPLRFAENVAPRGSDVARGSVIVRRGDRMTPTKLGACLAAGVTEVPVFRPLSFCLIATGDELVDPRDDCPIGKIREINNAVLSAQISDFGTVVDAVRVKDDYDLLHQTASSALTRADIVVVSGGSSVGAADYTERLFASLGEIVVRGVAVKPGKPTVAATASNKFLLGLPGHPMAAFVAFRLLFLRALLRAAGSDLPPPVVCRAAINFAGGKGRAAVMPVSLTHIPEATLASPLFYQSGMISVIAGADGFAFLSEETEGVAKGDPLEVYLL</sequence>
<comment type="pathway">
    <text evidence="2 9">Cofactor biosynthesis; molybdopterin biosynthesis.</text>
</comment>
<dbReference type="SUPFAM" id="SSF63867">
    <property type="entry name" value="MoeA C-terminal domain-like"/>
    <property type="match status" value="1"/>
</dbReference>
<evidence type="ECO:0000256" key="7">
    <source>
        <dbReference type="ARBA" id="ARBA00023150"/>
    </source>
</evidence>
<keyword evidence="9" id="KW-0460">Magnesium</keyword>
<dbReference type="Pfam" id="PF00994">
    <property type="entry name" value="MoCF_biosynth"/>
    <property type="match status" value="1"/>
</dbReference>
<evidence type="ECO:0000313" key="12">
    <source>
        <dbReference type="Proteomes" id="UP000886891"/>
    </source>
</evidence>
<evidence type="ECO:0000256" key="4">
    <source>
        <dbReference type="ARBA" id="ARBA00013269"/>
    </source>
</evidence>
<keyword evidence="7 9" id="KW-0501">Molybdenum cofactor biosynthesis</keyword>
<evidence type="ECO:0000256" key="9">
    <source>
        <dbReference type="RuleBase" id="RU365090"/>
    </source>
</evidence>
<dbReference type="InterPro" id="IPR036135">
    <property type="entry name" value="MoeA_linker/N_sf"/>
</dbReference>
<dbReference type="InterPro" id="IPR038987">
    <property type="entry name" value="MoeA-like"/>
</dbReference>
<dbReference type="GO" id="GO:0005829">
    <property type="term" value="C:cytosol"/>
    <property type="evidence" value="ECO:0007669"/>
    <property type="project" value="TreeGrafter"/>
</dbReference>
<comment type="caution">
    <text evidence="11">The sequence shown here is derived from an EMBL/GenBank/DDBJ whole genome shotgun (WGS) entry which is preliminary data.</text>
</comment>
<feature type="domain" description="MoaB/Mog" evidence="10">
    <location>
        <begin position="183"/>
        <end position="320"/>
    </location>
</feature>
<comment type="cofactor">
    <cofactor evidence="9">
        <name>Mg(2+)</name>
        <dbReference type="ChEBI" id="CHEBI:18420"/>
    </cofactor>
</comment>
<dbReference type="InterPro" id="IPR036425">
    <property type="entry name" value="MoaB/Mog-like_dom_sf"/>
</dbReference>
<dbReference type="InterPro" id="IPR005110">
    <property type="entry name" value="MoeA_linker/N"/>
</dbReference>
<reference evidence="11" key="2">
    <citation type="journal article" date="2021" name="PeerJ">
        <title>Extensive microbial diversity within the chicken gut microbiome revealed by metagenomics and culture.</title>
        <authorList>
            <person name="Gilroy R."/>
            <person name="Ravi A."/>
            <person name="Getino M."/>
            <person name="Pursley I."/>
            <person name="Horton D.L."/>
            <person name="Alikhan N.F."/>
            <person name="Baker D."/>
            <person name="Gharbi K."/>
            <person name="Hall N."/>
            <person name="Watson M."/>
            <person name="Adriaenssens E.M."/>
            <person name="Foster-Nyarko E."/>
            <person name="Jarju S."/>
            <person name="Secka A."/>
            <person name="Antonio M."/>
            <person name="Oren A."/>
            <person name="Chaudhuri R.R."/>
            <person name="La Ragione R."/>
            <person name="Hildebrand F."/>
            <person name="Pallen M.J."/>
        </authorList>
    </citation>
    <scope>NUCLEOTIDE SEQUENCE</scope>
    <source>
        <strain evidence="11">23406</strain>
    </source>
</reference>
<dbReference type="Gene3D" id="2.170.190.11">
    <property type="entry name" value="Molybdopterin biosynthesis moea protein, domain 3"/>
    <property type="match status" value="1"/>
</dbReference>
<dbReference type="InterPro" id="IPR036688">
    <property type="entry name" value="MoeA_C_domain_IV_sf"/>
</dbReference>
<dbReference type="AlphaFoldDB" id="A0A9D1SY55"/>
<evidence type="ECO:0000256" key="8">
    <source>
        <dbReference type="ARBA" id="ARBA00047317"/>
    </source>
</evidence>
<dbReference type="Gene3D" id="3.40.980.10">
    <property type="entry name" value="MoaB/Mog-like domain"/>
    <property type="match status" value="1"/>
</dbReference>
<dbReference type="Gene3D" id="2.40.340.10">
    <property type="entry name" value="MoeA, C-terminal, domain IV"/>
    <property type="match status" value="1"/>
</dbReference>
<keyword evidence="9" id="KW-0479">Metal-binding</keyword>
<dbReference type="GO" id="GO:0006777">
    <property type="term" value="P:Mo-molybdopterin cofactor biosynthetic process"/>
    <property type="evidence" value="ECO:0007669"/>
    <property type="project" value="UniProtKB-UniRule"/>
</dbReference>
<evidence type="ECO:0000256" key="6">
    <source>
        <dbReference type="ARBA" id="ARBA00022505"/>
    </source>
</evidence>
<dbReference type="SUPFAM" id="SSF63882">
    <property type="entry name" value="MoeA N-terminal region -like"/>
    <property type="match status" value="1"/>
</dbReference>
<organism evidence="11 12">
    <name type="scientific">Candidatus Stercoripulliclostridium merdipullorum</name>
    <dbReference type="NCBI Taxonomy" id="2840952"/>
    <lineage>
        <taxon>Bacteria</taxon>
        <taxon>Bacillati</taxon>
        <taxon>Bacillota</taxon>
        <taxon>Clostridia</taxon>
        <taxon>Eubacteriales</taxon>
        <taxon>Candidatus Stercoripulliclostridium</taxon>
    </lineage>
</organism>
<dbReference type="InterPro" id="IPR005111">
    <property type="entry name" value="MoeA_C_domain_IV"/>
</dbReference>
<name>A0A9D1SY55_9FIRM</name>
<evidence type="ECO:0000256" key="2">
    <source>
        <dbReference type="ARBA" id="ARBA00005046"/>
    </source>
</evidence>
<dbReference type="SMART" id="SM00852">
    <property type="entry name" value="MoCF_biosynth"/>
    <property type="match status" value="1"/>
</dbReference>
<comment type="similarity">
    <text evidence="3 9">Belongs to the MoeA family.</text>
</comment>
<protein>
    <recommendedName>
        <fullName evidence="5 9">Molybdopterin molybdenumtransferase</fullName>
        <ecNumber evidence="4 9">2.10.1.1</ecNumber>
    </recommendedName>
</protein>
<dbReference type="SUPFAM" id="SSF53218">
    <property type="entry name" value="Molybdenum cofactor biosynthesis proteins"/>
    <property type="match status" value="1"/>
</dbReference>
<dbReference type="Pfam" id="PF03453">
    <property type="entry name" value="MoeA_N"/>
    <property type="match status" value="1"/>
</dbReference>
<evidence type="ECO:0000259" key="10">
    <source>
        <dbReference type="SMART" id="SM00852"/>
    </source>
</evidence>
<dbReference type="CDD" id="cd00887">
    <property type="entry name" value="MoeA"/>
    <property type="match status" value="1"/>
</dbReference>
<dbReference type="NCBIfam" id="TIGR00177">
    <property type="entry name" value="molyb_syn"/>
    <property type="match status" value="1"/>
</dbReference>
<dbReference type="PANTHER" id="PTHR10192:SF5">
    <property type="entry name" value="GEPHYRIN"/>
    <property type="match status" value="1"/>
</dbReference>
<dbReference type="GO" id="GO:0061599">
    <property type="term" value="F:molybdopterin molybdotransferase activity"/>
    <property type="evidence" value="ECO:0007669"/>
    <property type="project" value="UniProtKB-UniRule"/>
</dbReference>
<keyword evidence="6 9" id="KW-0500">Molybdenum</keyword>
<dbReference type="PANTHER" id="PTHR10192">
    <property type="entry name" value="MOLYBDOPTERIN BIOSYNTHESIS PROTEIN"/>
    <property type="match status" value="1"/>
</dbReference>
<comment type="function">
    <text evidence="1 9">Catalyzes the insertion of molybdate into adenylated molybdopterin with the concomitant release of AMP.</text>
</comment>
<dbReference type="InterPro" id="IPR001453">
    <property type="entry name" value="MoaB/Mog_dom"/>
</dbReference>
<dbReference type="Gene3D" id="3.90.105.10">
    <property type="entry name" value="Molybdopterin biosynthesis moea protein, domain 2"/>
    <property type="match status" value="1"/>
</dbReference>
<gene>
    <name evidence="11" type="ORF">IAB14_04520</name>
</gene>
<evidence type="ECO:0000313" key="11">
    <source>
        <dbReference type="EMBL" id="HIV00356.1"/>
    </source>
</evidence>
<dbReference type="Pfam" id="PF03454">
    <property type="entry name" value="MoeA_C"/>
    <property type="match status" value="1"/>
</dbReference>
<dbReference type="EC" id="2.10.1.1" evidence="4 9"/>
<evidence type="ECO:0000256" key="5">
    <source>
        <dbReference type="ARBA" id="ARBA00021108"/>
    </source>
</evidence>
<accession>A0A9D1SY55</accession>
<comment type="catalytic activity">
    <reaction evidence="8">
        <text>adenylyl-molybdopterin + molybdate = Mo-molybdopterin + AMP + H(+)</text>
        <dbReference type="Rhea" id="RHEA:35047"/>
        <dbReference type="ChEBI" id="CHEBI:15378"/>
        <dbReference type="ChEBI" id="CHEBI:36264"/>
        <dbReference type="ChEBI" id="CHEBI:62727"/>
        <dbReference type="ChEBI" id="CHEBI:71302"/>
        <dbReference type="ChEBI" id="CHEBI:456215"/>
        <dbReference type="EC" id="2.10.1.1"/>
    </reaction>
</comment>
<dbReference type="GO" id="GO:0046872">
    <property type="term" value="F:metal ion binding"/>
    <property type="evidence" value="ECO:0007669"/>
    <property type="project" value="UniProtKB-UniRule"/>
</dbReference>
<evidence type="ECO:0000256" key="1">
    <source>
        <dbReference type="ARBA" id="ARBA00002901"/>
    </source>
</evidence>
<proteinExistence type="inferred from homology"/>